<dbReference type="InterPro" id="IPR002781">
    <property type="entry name" value="TM_pro_TauE-like"/>
</dbReference>
<evidence type="ECO:0000256" key="5">
    <source>
        <dbReference type="ARBA" id="ARBA00023136"/>
    </source>
</evidence>
<dbReference type="AlphaFoldDB" id="A0A5S4FB09"/>
<name>A0A5S4FB09_9ACTN</name>
<dbReference type="EMBL" id="VCKY01000110">
    <property type="protein sequence ID" value="TMR14364.1"/>
    <property type="molecule type" value="Genomic_DNA"/>
</dbReference>
<comment type="subcellular location">
    <subcellularLocation>
        <location evidence="6">Cell membrane</location>
        <topology evidence="6">Multi-pass membrane protein</topology>
    </subcellularLocation>
    <subcellularLocation>
        <location evidence="1">Membrane</location>
        <topology evidence="1">Multi-pass membrane protein</topology>
    </subcellularLocation>
</comment>
<dbReference type="InterPro" id="IPR051598">
    <property type="entry name" value="TSUP/Inactive_protease-like"/>
</dbReference>
<keyword evidence="4 6" id="KW-1133">Transmembrane helix</keyword>
<gene>
    <name evidence="7" type="ORF">ETD86_28915</name>
</gene>
<protein>
    <recommendedName>
        <fullName evidence="6">Probable membrane transporter protein</fullName>
    </recommendedName>
</protein>
<dbReference type="GO" id="GO:0005886">
    <property type="term" value="C:plasma membrane"/>
    <property type="evidence" value="ECO:0007669"/>
    <property type="project" value="UniProtKB-SubCell"/>
</dbReference>
<keyword evidence="5 6" id="KW-0472">Membrane</keyword>
<evidence type="ECO:0000256" key="2">
    <source>
        <dbReference type="ARBA" id="ARBA00009142"/>
    </source>
</evidence>
<evidence type="ECO:0000256" key="3">
    <source>
        <dbReference type="ARBA" id="ARBA00022692"/>
    </source>
</evidence>
<dbReference type="PANTHER" id="PTHR43701:SF2">
    <property type="entry name" value="MEMBRANE TRANSPORTER PROTEIN YJNA-RELATED"/>
    <property type="match status" value="1"/>
</dbReference>
<feature type="transmembrane region" description="Helical" evidence="6">
    <location>
        <begin position="43"/>
        <end position="61"/>
    </location>
</feature>
<organism evidence="7 8">
    <name type="scientific">Nonomuraea turkmeniaca</name>
    <dbReference type="NCBI Taxonomy" id="103838"/>
    <lineage>
        <taxon>Bacteria</taxon>
        <taxon>Bacillati</taxon>
        <taxon>Actinomycetota</taxon>
        <taxon>Actinomycetes</taxon>
        <taxon>Streptosporangiales</taxon>
        <taxon>Streptosporangiaceae</taxon>
        <taxon>Nonomuraea</taxon>
    </lineage>
</organism>
<dbReference type="Pfam" id="PF01925">
    <property type="entry name" value="TauE"/>
    <property type="match status" value="1"/>
</dbReference>
<evidence type="ECO:0000256" key="4">
    <source>
        <dbReference type="ARBA" id="ARBA00022989"/>
    </source>
</evidence>
<dbReference type="PANTHER" id="PTHR43701">
    <property type="entry name" value="MEMBRANE TRANSPORTER PROTEIN MJ0441-RELATED"/>
    <property type="match status" value="1"/>
</dbReference>
<dbReference type="Proteomes" id="UP000309128">
    <property type="component" value="Unassembled WGS sequence"/>
</dbReference>
<feature type="transmembrane region" description="Helical" evidence="6">
    <location>
        <begin position="149"/>
        <end position="169"/>
    </location>
</feature>
<keyword evidence="8" id="KW-1185">Reference proteome</keyword>
<evidence type="ECO:0000256" key="6">
    <source>
        <dbReference type="RuleBase" id="RU363041"/>
    </source>
</evidence>
<proteinExistence type="inferred from homology"/>
<sequence>MTTGTLALVLIGAMVVGVSHGVLGAGGSALAGALLAPGLPDALLLPAFAVIMVVMAVRMLRGLESSGGACRTETGRINRRRCLPRTLAAGTGVGLMTGVFGVGGGFAVVPALNLLLGLTATEAAGTSLVIILINSAAGFAGHVGAHLDYGIVAAFAGTALLTSLAAGRIAARLPAELVRRWFAWTVLALAPVVAAGAALPPRS</sequence>
<feature type="transmembrane region" description="Helical" evidence="6">
    <location>
        <begin position="181"/>
        <end position="199"/>
    </location>
</feature>
<evidence type="ECO:0000313" key="8">
    <source>
        <dbReference type="Proteomes" id="UP000309128"/>
    </source>
</evidence>
<reference evidence="7 8" key="1">
    <citation type="submission" date="2019-05" db="EMBL/GenBank/DDBJ databases">
        <title>Draft genome sequence of Nonomuraea turkmeniaca DSM 43926.</title>
        <authorList>
            <person name="Saricaoglu S."/>
            <person name="Isik K."/>
        </authorList>
    </citation>
    <scope>NUCLEOTIDE SEQUENCE [LARGE SCALE GENOMIC DNA]</scope>
    <source>
        <strain evidence="7 8">DSM 43926</strain>
    </source>
</reference>
<keyword evidence="3 6" id="KW-0812">Transmembrane</keyword>
<comment type="similarity">
    <text evidence="2 6">Belongs to the 4-toluene sulfonate uptake permease (TSUP) (TC 2.A.102) family.</text>
</comment>
<dbReference type="OrthoDB" id="3213420at2"/>
<dbReference type="RefSeq" id="WP_138669307.1">
    <property type="nucleotide sequence ID" value="NZ_VCKY01000110.1"/>
</dbReference>
<feature type="transmembrane region" description="Helical" evidence="6">
    <location>
        <begin position="82"/>
        <end position="108"/>
    </location>
</feature>
<evidence type="ECO:0000313" key="7">
    <source>
        <dbReference type="EMBL" id="TMR14364.1"/>
    </source>
</evidence>
<comment type="caution">
    <text evidence="7">The sequence shown here is derived from an EMBL/GenBank/DDBJ whole genome shotgun (WGS) entry which is preliminary data.</text>
</comment>
<keyword evidence="6" id="KW-1003">Cell membrane</keyword>
<evidence type="ECO:0000256" key="1">
    <source>
        <dbReference type="ARBA" id="ARBA00004141"/>
    </source>
</evidence>
<feature type="transmembrane region" description="Helical" evidence="6">
    <location>
        <begin position="114"/>
        <end position="137"/>
    </location>
</feature>
<accession>A0A5S4FB09</accession>